<feature type="region of interest" description="Disordered" evidence="1">
    <location>
        <begin position="699"/>
        <end position="823"/>
    </location>
</feature>
<gene>
    <name evidence="3" type="ORF">PENARI_c004G03799</name>
</gene>
<dbReference type="RefSeq" id="XP_022491013.1">
    <property type="nucleotide sequence ID" value="XM_022629055.1"/>
</dbReference>
<dbReference type="PROSITE" id="PS50010">
    <property type="entry name" value="DH_2"/>
    <property type="match status" value="1"/>
</dbReference>
<dbReference type="Proteomes" id="UP000177622">
    <property type="component" value="Unassembled WGS sequence"/>
</dbReference>
<organism evidence="3 4">
    <name type="scientific">Penicillium arizonense</name>
    <dbReference type="NCBI Taxonomy" id="1835702"/>
    <lineage>
        <taxon>Eukaryota</taxon>
        <taxon>Fungi</taxon>
        <taxon>Dikarya</taxon>
        <taxon>Ascomycota</taxon>
        <taxon>Pezizomycotina</taxon>
        <taxon>Eurotiomycetes</taxon>
        <taxon>Eurotiomycetidae</taxon>
        <taxon>Eurotiales</taxon>
        <taxon>Aspergillaceae</taxon>
        <taxon>Penicillium</taxon>
    </lineage>
</organism>
<accession>A0A1F5LQV3</accession>
<evidence type="ECO:0000313" key="3">
    <source>
        <dbReference type="EMBL" id="OGE55584.1"/>
    </source>
</evidence>
<proteinExistence type="predicted"/>
<evidence type="ECO:0000259" key="2">
    <source>
        <dbReference type="PROSITE" id="PS50010"/>
    </source>
</evidence>
<name>A0A1F5LQV3_PENAI</name>
<keyword evidence="4" id="KW-1185">Reference proteome</keyword>
<feature type="compositionally biased region" description="Basic residues" evidence="1">
    <location>
        <begin position="751"/>
        <end position="769"/>
    </location>
</feature>
<evidence type="ECO:0000313" key="4">
    <source>
        <dbReference type="Proteomes" id="UP000177622"/>
    </source>
</evidence>
<dbReference type="InterPro" id="IPR000219">
    <property type="entry name" value="DH_dom"/>
</dbReference>
<sequence>MLAPVLSPFALSACQLWNIFDLTLGVTMEDEIEIEKQALLDESAEKLQHVEPMTPADRQPVRPFKKWMDSFKGRRHGSPTFKRRYVEGWSETSSHGSQSQQSNVSDESQLGTVKTTSTSIESQSMARSRGNTRSAVNQSLLSDVRDSDESPRPTSSQYVDEAAEARAIKRRHILREMVVTESDYVLGLKALVGVFTIFSARHEISHNIQEILGLHEQFLIQLQMISPMSEPHVEQAGLSGLTSRGISKRLGALDLGSLRGLQQRSLRTRTFKASISQRLKMLTAEPKEALEVARGIEHLSHSFSAYDRFCSNYELLTQDVALLRRSIANWTVYDQGIEALSKSVASTDRRRQEENKSMTLNDLLIKVCRPGTPVDASTDKATPVSDCPSSHDGIRQILESMRTLVTRINSATGNPINKDRIHKTILLQRRVEIPQLGALEGIYKDLGPMILCGVLHVAYQTPETTAGDFMVCVLFNHYLLLAKGIDELHRLEAVACISLDHVKIDTLQNGQGLCCYGCLFSWKLQFQEEENYEFVLSASSAVEEKQWNTELLKASAAMVELGKQGTRERRKYSFLALHLAPLNRVQYAVSSLARRSSMDSMSISRRSHVQHVVIKKTHRPRNAEEPATPVEGEIERAKIPASPGALVFTARRIDRIRLERLVADVYTKDLLPLPGMVLGRGDLFRRGSIMRRLSLHTGFTKRSSSVRTSRSGPAPSGFESNDDEEGKDIAGSSEVFNDKDVELQSLQKPTTPRRSRTLRFRGSPKKSPKSPKSPVTSPSPRSEKQWSQDGSSEAPSSPKKWSSPMNLFSILASKQSRKPHSYE</sequence>
<comment type="caution">
    <text evidence="3">The sequence shown here is derived from an EMBL/GenBank/DDBJ whole genome shotgun (WGS) entry which is preliminary data.</text>
</comment>
<protein>
    <recommendedName>
        <fullName evidence="2">DH domain-containing protein</fullName>
    </recommendedName>
</protein>
<feature type="region of interest" description="Disordered" evidence="1">
    <location>
        <begin position="88"/>
        <end position="161"/>
    </location>
</feature>
<dbReference type="Gene3D" id="2.30.29.30">
    <property type="entry name" value="Pleckstrin-homology domain (PH domain)/Phosphotyrosine-binding domain (PTB)"/>
    <property type="match status" value="1"/>
</dbReference>
<feature type="region of interest" description="Disordered" evidence="1">
    <location>
        <begin position="51"/>
        <end position="70"/>
    </location>
</feature>
<dbReference type="InterPro" id="IPR035899">
    <property type="entry name" value="DBL_dom_sf"/>
</dbReference>
<dbReference type="InterPro" id="IPR011993">
    <property type="entry name" value="PH-like_dom_sf"/>
</dbReference>
<reference evidence="3 4" key="1">
    <citation type="journal article" date="2016" name="Sci. Rep.">
        <title>Penicillium arizonense, a new, genome sequenced fungal species, reveals a high chemical diversity in secreted metabolites.</title>
        <authorList>
            <person name="Grijseels S."/>
            <person name="Nielsen J.C."/>
            <person name="Randelovic M."/>
            <person name="Nielsen J."/>
            <person name="Nielsen K.F."/>
            <person name="Workman M."/>
            <person name="Frisvad J.C."/>
        </authorList>
    </citation>
    <scope>NUCLEOTIDE SEQUENCE [LARGE SCALE GENOMIC DNA]</scope>
    <source>
        <strain evidence="3 4">CBS 141311</strain>
    </source>
</reference>
<feature type="compositionally biased region" description="Polar residues" evidence="1">
    <location>
        <begin position="787"/>
        <end position="806"/>
    </location>
</feature>
<dbReference type="Gene3D" id="1.20.900.10">
    <property type="entry name" value="Dbl homology (DH) domain"/>
    <property type="match status" value="1"/>
</dbReference>
<dbReference type="GeneID" id="34573789"/>
<dbReference type="GO" id="GO:0005085">
    <property type="term" value="F:guanyl-nucleotide exchange factor activity"/>
    <property type="evidence" value="ECO:0007669"/>
    <property type="project" value="InterPro"/>
</dbReference>
<dbReference type="AlphaFoldDB" id="A0A1F5LQV3"/>
<dbReference type="OrthoDB" id="8059989at2759"/>
<feature type="compositionally biased region" description="Low complexity" evidence="1">
    <location>
        <begin position="702"/>
        <end position="711"/>
    </location>
</feature>
<feature type="domain" description="DH" evidence="2">
    <location>
        <begin position="169"/>
        <end position="411"/>
    </location>
</feature>
<dbReference type="SUPFAM" id="SSF48065">
    <property type="entry name" value="DBL homology domain (DH-domain)"/>
    <property type="match status" value="1"/>
</dbReference>
<dbReference type="EMBL" id="LXJU01000004">
    <property type="protein sequence ID" value="OGE55584.1"/>
    <property type="molecule type" value="Genomic_DNA"/>
</dbReference>
<evidence type="ECO:0000256" key="1">
    <source>
        <dbReference type="SAM" id="MobiDB-lite"/>
    </source>
</evidence>
<dbReference type="STRING" id="1835702.A0A1F5LQV3"/>
<dbReference type="SUPFAM" id="SSF50729">
    <property type="entry name" value="PH domain-like"/>
    <property type="match status" value="1"/>
</dbReference>
<feature type="compositionally biased region" description="Polar residues" evidence="1">
    <location>
        <begin position="90"/>
        <end position="141"/>
    </location>
</feature>
<dbReference type="Pfam" id="PF00621">
    <property type="entry name" value="RhoGEF"/>
    <property type="match status" value="1"/>
</dbReference>
<feature type="compositionally biased region" description="Low complexity" evidence="1">
    <location>
        <begin position="770"/>
        <end position="780"/>
    </location>
</feature>